<keyword evidence="2" id="KW-1185">Reference proteome</keyword>
<dbReference type="EMBL" id="BAABCM010000014">
    <property type="protein sequence ID" value="GAA3844344.1"/>
    <property type="molecule type" value="Genomic_DNA"/>
</dbReference>
<sequence length="60" mass="6406">MHASRPVTSGSPQPIQLPAKLVARGSTVPQWPFATPLRRLAADRAHLPAKLDARGSTVPQ</sequence>
<evidence type="ECO:0000313" key="1">
    <source>
        <dbReference type="EMBL" id="GAA3844344.1"/>
    </source>
</evidence>
<dbReference type="Proteomes" id="UP001501624">
    <property type="component" value="Unassembled WGS sequence"/>
</dbReference>
<reference evidence="2" key="1">
    <citation type="journal article" date="2019" name="Int. J. Syst. Evol. Microbiol.">
        <title>The Global Catalogue of Microorganisms (GCM) 10K type strain sequencing project: providing services to taxonomists for standard genome sequencing and annotation.</title>
        <authorList>
            <consortium name="The Broad Institute Genomics Platform"/>
            <consortium name="The Broad Institute Genome Sequencing Center for Infectious Disease"/>
            <person name="Wu L."/>
            <person name="Ma J."/>
        </authorList>
    </citation>
    <scope>NUCLEOTIDE SEQUENCE [LARGE SCALE GENOMIC DNA]</scope>
    <source>
        <strain evidence="2">JCM 17017</strain>
    </source>
</reference>
<gene>
    <name evidence="1" type="ORF">GCM10022380_73240</name>
</gene>
<comment type="caution">
    <text evidence="1">The sequence shown here is derived from an EMBL/GenBank/DDBJ whole genome shotgun (WGS) entry which is preliminary data.</text>
</comment>
<accession>A0ABP7JGA1</accession>
<protein>
    <submittedName>
        <fullName evidence="1">Uncharacterized protein</fullName>
    </submittedName>
</protein>
<organism evidence="1 2">
    <name type="scientific">Amycolatopsis tucumanensis</name>
    <dbReference type="NCBI Taxonomy" id="401106"/>
    <lineage>
        <taxon>Bacteria</taxon>
        <taxon>Bacillati</taxon>
        <taxon>Actinomycetota</taxon>
        <taxon>Actinomycetes</taxon>
        <taxon>Pseudonocardiales</taxon>
        <taxon>Pseudonocardiaceae</taxon>
        <taxon>Amycolatopsis</taxon>
    </lineage>
</organism>
<name>A0ABP7JGA1_9PSEU</name>
<evidence type="ECO:0000313" key="2">
    <source>
        <dbReference type="Proteomes" id="UP001501624"/>
    </source>
</evidence>
<proteinExistence type="predicted"/>